<dbReference type="Proteomes" id="UP001564626">
    <property type="component" value="Unassembled WGS sequence"/>
</dbReference>
<evidence type="ECO:0000256" key="7">
    <source>
        <dbReference type="ARBA" id="ARBA00023186"/>
    </source>
</evidence>
<dbReference type="PANTHER" id="PTHR11638:SF18">
    <property type="entry name" value="HEAT SHOCK PROTEIN 104"/>
    <property type="match status" value="1"/>
</dbReference>
<comment type="caution">
    <text evidence="15">The sequence shown here is derived from an EMBL/GenBank/DDBJ whole genome shotgun (WGS) entry which is preliminary data.</text>
</comment>
<sequence length="839" mass="91909">MATFFGPAGFGSGPFDEYFARFFAGSDAAPGSRRIDITDLMTEQAQQLLAEGARFARQRGQNELDALHLLWATTKHPTTSDMLGRAGVNTDELATEIEGHLPRAAEPADGDGAIALTPEGKAALADSHRVARAVGSTYIGPEHVLLAMAANQESSPGRLLGSAGMTPEGMQAAARGERTEQRTAERPGEDTGTPTLDQYGQDLTAKARAGELDPVIGRADEIEQTVEILSRRTKNNPVLIGEAGVGKTAIVEGLAQRITNEQVPQALLGKRVVQLDLSGMLAGTRYRGDFEERMTKVIDEIAEQRDRLIVFIDELHTVVGAGGAEGAVDAGNMLKPRLSRGELHVVGATTLEEYRKNIEKDPALERRFQPVQVPEPTVPDTILILGGLRERYEEHHRVRYTEEAVEAAARLSDQYISDRFLPDKAIDLIDQAGARKRLAAVSNTRAGELAQRIEQLEQEKAEAVAAEEYERASTVRDRIQQAQTELDGLGGVPTDDVLEVTAEDIAEIISRSTGVPVSQLTEQEKVRLQRLEEELHERVVGQDSAVRALSRAVRRSRSGLGDPDRPVGSFLFLGPTGVGKTELAKALAATLFGDERRMVRLDMSEFQERHTASRLVGAPPGYVGHGEAGELTEAVRRQPYSVILLDEIEKAHPDVFNTLLQVLDDGRMTDGQGRTVDFRNTVLIMTSNLGSEVVSSRGGAIGFSTGEGEPDLDERIMPKLRDVFRPEFLNRINEIVVFKRLEGDQLRLITRKLLDHTVERLSSRDIGVEFTPAAVDWIAERGYQPEFGARPLRRAIEREVEDRISDLLLDGALDEHDSLRVDVEDGELKFTVAGRTPVA</sequence>
<dbReference type="InterPro" id="IPR003959">
    <property type="entry name" value="ATPase_AAA_core"/>
</dbReference>
<protein>
    <submittedName>
        <fullName evidence="15">ATP-dependent Clp protease ATP-binding subunit</fullName>
    </submittedName>
</protein>
<dbReference type="GO" id="GO:0006508">
    <property type="term" value="P:proteolysis"/>
    <property type="evidence" value="ECO:0007669"/>
    <property type="project" value="UniProtKB-KW"/>
</dbReference>
<dbReference type="InterPro" id="IPR001270">
    <property type="entry name" value="ClpA/B"/>
</dbReference>
<evidence type="ECO:0000256" key="11">
    <source>
        <dbReference type="SAM" id="Coils"/>
    </source>
</evidence>
<accession>A0ABV4CPG2</accession>
<dbReference type="Pfam" id="PF07724">
    <property type="entry name" value="AAA_2"/>
    <property type="match status" value="1"/>
</dbReference>
<dbReference type="Pfam" id="PF02861">
    <property type="entry name" value="Clp_N"/>
    <property type="match status" value="1"/>
</dbReference>
<keyword evidence="2 9" id="KW-0677">Repeat</keyword>
<dbReference type="InterPro" id="IPR019489">
    <property type="entry name" value="Clp_ATPase_C"/>
</dbReference>
<feature type="domain" description="Clp R" evidence="14">
    <location>
        <begin position="38"/>
        <end position="180"/>
    </location>
</feature>
<keyword evidence="15" id="KW-0645">Protease</keyword>
<keyword evidence="6 11" id="KW-0175">Coiled coil</keyword>
<dbReference type="SUPFAM" id="SSF81923">
    <property type="entry name" value="Double Clp-N motif"/>
    <property type="match status" value="1"/>
</dbReference>
<dbReference type="SMART" id="SM01086">
    <property type="entry name" value="ClpB_D2-small"/>
    <property type="match status" value="1"/>
</dbReference>
<dbReference type="PROSITE" id="PS50151">
    <property type="entry name" value="UVR"/>
    <property type="match status" value="1"/>
</dbReference>
<dbReference type="GO" id="GO:0008233">
    <property type="term" value="F:peptidase activity"/>
    <property type="evidence" value="ECO:0007669"/>
    <property type="project" value="UniProtKB-KW"/>
</dbReference>
<dbReference type="Gene3D" id="1.10.8.60">
    <property type="match status" value="2"/>
</dbReference>
<keyword evidence="7 10" id="KW-0143">Chaperone</keyword>
<dbReference type="PROSITE" id="PS51903">
    <property type="entry name" value="CLP_R"/>
    <property type="match status" value="1"/>
</dbReference>
<dbReference type="CDD" id="cd19499">
    <property type="entry name" value="RecA-like_ClpB_Hsp104-like"/>
    <property type="match status" value="1"/>
</dbReference>
<evidence type="ECO:0000256" key="3">
    <source>
        <dbReference type="ARBA" id="ARBA00022741"/>
    </source>
</evidence>
<evidence type="ECO:0000256" key="1">
    <source>
        <dbReference type="ARBA" id="ARBA00008675"/>
    </source>
</evidence>
<evidence type="ECO:0000313" key="16">
    <source>
        <dbReference type="Proteomes" id="UP001564626"/>
    </source>
</evidence>
<evidence type="ECO:0000256" key="6">
    <source>
        <dbReference type="ARBA" id="ARBA00023054"/>
    </source>
</evidence>
<evidence type="ECO:0000256" key="9">
    <source>
        <dbReference type="PROSITE-ProRule" id="PRU01251"/>
    </source>
</evidence>
<dbReference type="PROSITE" id="PS00871">
    <property type="entry name" value="CLPAB_2"/>
    <property type="match status" value="1"/>
</dbReference>
<dbReference type="Gene3D" id="3.40.50.300">
    <property type="entry name" value="P-loop containing nucleotide triphosphate hydrolases"/>
    <property type="match status" value="2"/>
</dbReference>
<evidence type="ECO:0000256" key="5">
    <source>
        <dbReference type="ARBA" id="ARBA00023016"/>
    </source>
</evidence>
<evidence type="ECO:0000259" key="13">
    <source>
        <dbReference type="PROSITE" id="PS50151"/>
    </source>
</evidence>
<dbReference type="InterPro" id="IPR027417">
    <property type="entry name" value="P-loop_NTPase"/>
</dbReference>
<dbReference type="Pfam" id="PF00004">
    <property type="entry name" value="AAA"/>
    <property type="match status" value="1"/>
</dbReference>
<gene>
    <name evidence="15" type="ORF">AB8O55_26640</name>
</gene>
<dbReference type="GO" id="GO:0005524">
    <property type="term" value="F:ATP binding"/>
    <property type="evidence" value="ECO:0007669"/>
    <property type="project" value="UniProtKB-KW"/>
</dbReference>
<feature type="coiled-coil region" evidence="11">
    <location>
        <begin position="439"/>
        <end position="466"/>
    </location>
</feature>
<dbReference type="InterPro" id="IPR028299">
    <property type="entry name" value="ClpA/B_CS2"/>
</dbReference>
<dbReference type="SUPFAM" id="SSF52540">
    <property type="entry name" value="P-loop containing nucleoside triphosphate hydrolases"/>
    <property type="match status" value="2"/>
</dbReference>
<reference evidence="15 16" key="1">
    <citation type="submission" date="2024-08" db="EMBL/GenBank/DDBJ databases">
        <title>Genome mining of Saccharopolyspora cebuensis PGLac3 from Nigerian medicinal plant.</title>
        <authorList>
            <person name="Ezeobiora C.E."/>
            <person name="Igbokwe N.H."/>
            <person name="Amin D.H."/>
            <person name="Mendie U.E."/>
        </authorList>
    </citation>
    <scope>NUCLEOTIDE SEQUENCE [LARGE SCALE GENOMIC DNA]</scope>
    <source>
        <strain evidence="15 16">PGLac3</strain>
    </source>
</reference>
<keyword evidence="3 10" id="KW-0547">Nucleotide-binding</keyword>
<evidence type="ECO:0000256" key="4">
    <source>
        <dbReference type="ARBA" id="ARBA00022840"/>
    </source>
</evidence>
<dbReference type="Gene3D" id="1.10.1780.10">
    <property type="entry name" value="Clp, N-terminal domain"/>
    <property type="match status" value="1"/>
</dbReference>
<feature type="domain" description="UVR" evidence="13">
    <location>
        <begin position="450"/>
        <end position="485"/>
    </location>
</feature>
<dbReference type="PANTHER" id="PTHR11638">
    <property type="entry name" value="ATP-DEPENDENT CLP PROTEASE"/>
    <property type="match status" value="1"/>
</dbReference>
<dbReference type="InterPro" id="IPR018368">
    <property type="entry name" value="ClpA/B_CS1"/>
</dbReference>
<keyword evidence="16" id="KW-1185">Reference proteome</keyword>
<evidence type="ECO:0000256" key="8">
    <source>
        <dbReference type="ARBA" id="ARBA00026057"/>
    </source>
</evidence>
<dbReference type="Gene3D" id="4.10.860.10">
    <property type="entry name" value="UVR domain"/>
    <property type="match status" value="1"/>
</dbReference>
<dbReference type="InterPro" id="IPR041546">
    <property type="entry name" value="ClpA/ClpB_AAA_lid"/>
</dbReference>
<dbReference type="SMART" id="SM00382">
    <property type="entry name" value="AAA"/>
    <property type="match status" value="2"/>
</dbReference>
<comment type="similarity">
    <text evidence="1 10">Belongs to the ClpA/ClpB family.</text>
</comment>
<dbReference type="RefSeq" id="WP_345366823.1">
    <property type="nucleotide sequence ID" value="NZ_BAABII010000016.1"/>
</dbReference>
<dbReference type="PRINTS" id="PR00300">
    <property type="entry name" value="CLPPROTEASEA"/>
</dbReference>
<evidence type="ECO:0000313" key="15">
    <source>
        <dbReference type="EMBL" id="MEY8043000.1"/>
    </source>
</evidence>
<dbReference type="PROSITE" id="PS00870">
    <property type="entry name" value="CLPAB_1"/>
    <property type="match status" value="1"/>
</dbReference>
<evidence type="ECO:0000259" key="14">
    <source>
        <dbReference type="PROSITE" id="PS51903"/>
    </source>
</evidence>
<feature type="compositionally biased region" description="Basic and acidic residues" evidence="12">
    <location>
        <begin position="175"/>
        <end position="189"/>
    </location>
</feature>
<dbReference type="Pfam" id="PF17871">
    <property type="entry name" value="AAA_lid_9"/>
    <property type="match status" value="1"/>
</dbReference>
<feature type="region of interest" description="Disordered" evidence="12">
    <location>
        <begin position="162"/>
        <end position="198"/>
    </location>
</feature>
<keyword evidence="4 10" id="KW-0067">ATP-binding</keyword>
<evidence type="ECO:0000256" key="2">
    <source>
        <dbReference type="ARBA" id="ARBA00022737"/>
    </source>
</evidence>
<keyword evidence="5" id="KW-0346">Stress response</keyword>
<keyword evidence="15" id="KW-0378">Hydrolase</keyword>
<name>A0ABV4CPG2_9PSEU</name>
<dbReference type="InterPro" id="IPR036628">
    <property type="entry name" value="Clp_N_dom_sf"/>
</dbReference>
<comment type="subunit">
    <text evidence="8">Homohexamer. The oligomerization is ATP-dependent.</text>
</comment>
<proteinExistence type="inferred from homology"/>
<dbReference type="EMBL" id="JBGEHV010000073">
    <property type="protein sequence ID" value="MEY8043000.1"/>
    <property type="molecule type" value="Genomic_DNA"/>
</dbReference>
<dbReference type="InterPro" id="IPR050130">
    <property type="entry name" value="ClpA_ClpB"/>
</dbReference>
<dbReference type="InterPro" id="IPR003593">
    <property type="entry name" value="AAA+_ATPase"/>
</dbReference>
<evidence type="ECO:0000256" key="12">
    <source>
        <dbReference type="SAM" id="MobiDB-lite"/>
    </source>
</evidence>
<organism evidence="15 16">
    <name type="scientific">Saccharopolyspora cebuensis</name>
    <dbReference type="NCBI Taxonomy" id="418759"/>
    <lineage>
        <taxon>Bacteria</taxon>
        <taxon>Bacillati</taxon>
        <taxon>Actinomycetota</taxon>
        <taxon>Actinomycetes</taxon>
        <taxon>Pseudonocardiales</taxon>
        <taxon>Pseudonocardiaceae</taxon>
        <taxon>Saccharopolyspora</taxon>
    </lineage>
</organism>
<evidence type="ECO:0000256" key="10">
    <source>
        <dbReference type="RuleBase" id="RU004432"/>
    </source>
</evidence>
<dbReference type="Pfam" id="PF10431">
    <property type="entry name" value="ClpB_D2-small"/>
    <property type="match status" value="1"/>
</dbReference>
<dbReference type="InterPro" id="IPR001943">
    <property type="entry name" value="UVR_dom"/>
</dbReference>
<dbReference type="InterPro" id="IPR004176">
    <property type="entry name" value="Clp_R_N"/>
</dbReference>
<dbReference type="CDD" id="cd00009">
    <property type="entry name" value="AAA"/>
    <property type="match status" value="1"/>
</dbReference>